<keyword evidence="6 11" id="KW-0547">Nucleotide-binding</keyword>
<dbReference type="NCBIfam" id="TIGR00442">
    <property type="entry name" value="hisS"/>
    <property type="match status" value="1"/>
</dbReference>
<keyword evidence="15" id="KW-1185">Reference proteome</keyword>
<dbReference type="RefSeq" id="WP_084056183.1">
    <property type="nucleotide sequence ID" value="NZ_FWXF01000002.1"/>
</dbReference>
<dbReference type="CDD" id="cd00859">
    <property type="entry name" value="HisRS_anticodon"/>
    <property type="match status" value="1"/>
</dbReference>
<dbReference type="GO" id="GO:0006427">
    <property type="term" value="P:histidyl-tRNA aminoacylation"/>
    <property type="evidence" value="ECO:0007669"/>
    <property type="project" value="UniProtKB-UniRule"/>
</dbReference>
<evidence type="ECO:0000256" key="11">
    <source>
        <dbReference type="HAMAP-Rule" id="MF_00127"/>
    </source>
</evidence>
<evidence type="ECO:0000313" key="14">
    <source>
        <dbReference type="EMBL" id="SMC19202.1"/>
    </source>
</evidence>
<dbReference type="HAMAP" id="MF_00127">
    <property type="entry name" value="His_tRNA_synth"/>
    <property type="match status" value="1"/>
</dbReference>
<dbReference type="Pfam" id="PF13393">
    <property type="entry name" value="tRNA-synt_His"/>
    <property type="match status" value="1"/>
</dbReference>
<dbReference type="Gene3D" id="3.30.930.10">
    <property type="entry name" value="Bira Bifunctional Protein, Domain 2"/>
    <property type="match status" value="1"/>
</dbReference>
<keyword evidence="5 11" id="KW-0436">Ligase</keyword>
<dbReference type="InterPro" id="IPR004516">
    <property type="entry name" value="HisRS/HisZ"/>
</dbReference>
<dbReference type="GO" id="GO:0005524">
    <property type="term" value="F:ATP binding"/>
    <property type="evidence" value="ECO:0007669"/>
    <property type="project" value="UniProtKB-UniRule"/>
</dbReference>
<evidence type="ECO:0000256" key="3">
    <source>
        <dbReference type="ARBA" id="ARBA00011738"/>
    </source>
</evidence>
<dbReference type="SUPFAM" id="SSF55681">
    <property type="entry name" value="Class II aaRS and biotin synthetases"/>
    <property type="match status" value="1"/>
</dbReference>
<gene>
    <name evidence="11" type="primary">hisS</name>
    <name evidence="14" type="ORF">SAMN02746041_00626</name>
</gene>
<keyword evidence="8 11" id="KW-0648">Protein biosynthesis</keyword>
<dbReference type="OrthoDB" id="9800814at2"/>
<dbReference type="EC" id="6.1.1.21" evidence="11"/>
<evidence type="ECO:0000256" key="7">
    <source>
        <dbReference type="ARBA" id="ARBA00022840"/>
    </source>
</evidence>
<evidence type="ECO:0000256" key="12">
    <source>
        <dbReference type="PIRSR" id="PIRSR001549-1"/>
    </source>
</evidence>
<evidence type="ECO:0000256" key="10">
    <source>
        <dbReference type="ARBA" id="ARBA00047639"/>
    </source>
</evidence>
<comment type="subcellular location">
    <subcellularLocation>
        <location evidence="1 11">Cytoplasm</location>
    </subcellularLocation>
</comment>
<dbReference type="InterPro" id="IPR033656">
    <property type="entry name" value="HisRS_anticodon"/>
</dbReference>
<evidence type="ECO:0000256" key="5">
    <source>
        <dbReference type="ARBA" id="ARBA00022598"/>
    </source>
</evidence>
<dbReference type="InterPro" id="IPR015807">
    <property type="entry name" value="His-tRNA-ligase"/>
</dbReference>
<dbReference type="SUPFAM" id="SSF52954">
    <property type="entry name" value="Class II aaRS ABD-related"/>
    <property type="match status" value="1"/>
</dbReference>
<dbReference type="PANTHER" id="PTHR43707:SF1">
    <property type="entry name" value="HISTIDINE--TRNA LIGASE, MITOCHONDRIAL-RELATED"/>
    <property type="match status" value="1"/>
</dbReference>
<proteinExistence type="inferred from homology"/>
<keyword evidence="4 11" id="KW-0963">Cytoplasm</keyword>
<evidence type="ECO:0000256" key="1">
    <source>
        <dbReference type="ARBA" id="ARBA00004496"/>
    </source>
</evidence>
<comment type="subunit">
    <text evidence="3 11">Homodimer.</text>
</comment>
<evidence type="ECO:0000313" key="15">
    <source>
        <dbReference type="Proteomes" id="UP000192783"/>
    </source>
</evidence>
<accession>A0A1W1X5L4</accession>
<feature type="binding site" evidence="12">
    <location>
        <position position="258"/>
    </location>
    <ligand>
        <name>L-histidine</name>
        <dbReference type="ChEBI" id="CHEBI:57595"/>
    </ligand>
</feature>
<feature type="binding site" evidence="12">
    <location>
        <begin position="262"/>
        <end position="263"/>
    </location>
    <ligand>
        <name>L-histidine</name>
        <dbReference type="ChEBI" id="CHEBI:57595"/>
    </ligand>
</feature>
<evidence type="ECO:0000256" key="8">
    <source>
        <dbReference type="ARBA" id="ARBA00022917"/>
    </source>
</evidence>
<dbReference type="EMBL" id="FWXF01000002">
    <property type="protein sequence ID" value="SMC19202.1"/>
    <property type="molecule type" value="Genomic_DNA"/>
</dbReference>
<dbReference type="FunFam" id="3.30.930.10:FF:000005">
    <property type="entry name" value="Histidine--tRNA ligase"/>
    <property type="match status" value="1"/>
</dbReference>
<dbReference type="AlphaFoldDB" id="A0A1W1X5L4"/>
<comment type="catalytic activity">
    <reaction evidence="10 11">
        <text>tRNA(His) + L-histidine + ATP = L-histidyl-tRNA(His) + AMP + diphosphate + H(+)</text>
        <dbReference type="Rhea" id="RHEA:17313"/>
        <dbReference type="Rhea" id="RHEA-COMP:9665"/>
        <dbReference type="Rhea" id="RHEA-COMP:9689"/>
        <dbReference type="ChEBI" id="CHEBI:15378"/>
        <dbReference type="ChEBI" id="CHEBI:30616"/>
        <dbReference type="ChEBI" id="CHEBI:33019"/>
        <dbReference type="ChEBI" id="CHEBI:57595"/>
        <dbReference type="ChEBI" id="CHEBI:78442"/>
        <dbReference type="ChEBI" id="CHEBI:78527"/>
        <dbReference type="ChEBI" id="CHEBI:456215"/>
        <dbReference type="EC" id="6.1.1.21"/>
    </reaction>
</comment>
<dbReference type="InterPro" id="IPR041715">
    <property type="entry name" value="HisRS-like_core"/>
</dbReference>
<evidence type="ECO:0000256" key="4">
    <source>
        <dbReference type="ARBA" id="ARBA00022490"/>
    </source>
</evidence>
<dbReference type="InterPro" id="IPR006195">
    <property type="entry name" value="aa-tRNA-synth_II"/>
</dbReference>
<feature type="binding site" evidence="12">
    <location>
        <position position="113"/>
    </location>
    <ligand>
        <name>L-histidine</name>
        <dbReference type="ChEBI" id="CHEBI:57595"/>
    </ligand>
</feature>
<dbReference type="Gene3D" id="3.40.50.800">
    <property type="entry name" value="Anticodon-binding domain"/>
    <property type="match status" value="1"/>
</dbReference>
<dbReference type="InterPro" id="IPR045864">
    <property type="entry name" value="aa-tRNA-synth_II/BPL/LPL"/>
</dbReference>
<evidence type="ECO:0000256" key="6">
    <source>
        <dbReference type="ARBA" id="ARBA00022741"/>
    </source>
</evidence>
<dbReference type="InterPro" id="IPR004154">
    <property type="entry name" value="Anticodon-bd"/>
</dbReference>
<dbReference type="CDD" id="cd00773">
    <property type="entry name" value="HisRS-like_core"/>
    <property type="match status" value="1"/>
</dbReference>
<dbReference type="GO" id="GO:0005737">
    <property type="term" value="C:cytoplasm"/>
    <property type="evidence" value="ECO:0007669"/>
    <property type="project" value="UniProtKB-SubCell"/>
</dbReference>
<feature type="binding site" evidence="12">
    <location>
        <begin position="82"/>
        <end position="84"/>
    </location>
    <ligand>
        <name>L-histidine</name>
        <dbReference type="ChEBI" id="CHEBI:57595"/>
    </ligand>
</feature>
<name>A0A1W1X5L4_9BACT</name>
<organism evidence="14 15">
    <name type="scientific">Desulfacinum hydrothermale DSM 13146</name>
    <dbReference type="NCBI Taxonomy" id="1121390"/>
    <lineage>
        <taxon>Bacteria</taxon>
        <taxon>Pseudomonadati</taxon>
        <taxon>Thermodesulfobacteriota</taxon>
        <taxon>Syntrophobacteria</taxon>
        <taxon>Syntrophobacterales</taxon>
        <taxon>Syntrophobacteraceae</taxon>
        <taxon>Desulfacinum</taxon>
    </lineage>
</organism>
<dbReference type="GO" id="GO:0004821">
    <property type="term" value="F:histidine-tRNA ligase activity"/>
    <property type="evidence" value="ECO:0007669"/>
    <property type="project" value="UniProtKB-UniRule"/>
</dbReference>
<evidence type="ECO:0000259" key="13">
    <source>
        <dbReference type="PROSITE" id="PS50862"/>
    </source>
</evidence>
<keyword evidence="9 11" id="KW-0030">Aminoacyl-tRNA synthetase</keyword>
<evidence type="ECO:0000256" key="9">
    <source>
        <dbReference type="ARBA" id="ARBA00023146"/>
    </source>
</evidence>
<dbReference type="PROSITE" id="PS50862">
    <property type="entry name" value="AA_TRNA_LIGASE_II"/>
    <property type="match status" value="1"/>
</dbReference>
<feature type="binding site" evidence="12">
    <location>
        <position position="127"/>
    </location>
    <ligand>
        <name>L-histidine</name>
        <dbReference type="ChEBI" id="CHEBI:57595"/>
    </ligand>
</feature>
<dbReference type="Pfam" id="PF03129">
    <property type="entry name" value="HGTP_anticodon"/>
    <property type="match status" value="1"/>
</dbReference>
<dbReference type="InterPro" id="IPR036621">
    <property type="entry name" value="Anticodon-bd_dom_sf"/>
</dbReference>
<protein>
    <recommendedName>
        <fullName evidence="11">Histidine--tRNA ligase</fullName>
        <ecNumber evidence="11">6.1.1.21</ecNumber>
    </recommendedName>
    <alternativeName>
        <fullName evidence="11">Histidyl-tRNA synthetase</fullName>
        <shortName evidence="11">HisRS</shortName>
    </alternativeName>
</protein>
<keyword evidence="7 11" id="KW-0067">ATP-binding</keyword>
<dbReference type="STRING" id="1121390.SAMN02746041_00626"/>
<feature type="domain" description="Aminoacyl-transfer RNA synthetases class-II family profile" evidence="13">
    <location>
        <begin position="1"/>
        <end position="326"/>
    </location>
</feature>
<evidence type="ECO:0000256" key="2">
    <source>
        <dbReference type="ARBA" id="ARBA00008226"/>
    </source>
</evidence>
<dbReference type="PIRSF" id="PIRSF001549">
    <property type="entry name" value="His-tRNA_synth"/>
    <property type="match status" value="1"/>
</dbReference>
<reference evidence="14 15" key="1">
    <citation type="submission" date="2017-04" db="EMBL/GenBank/DDBJ databases">
        <authorList>
            <person name="Afonso C.L."/>
            <person name="Miller P.J."/>
            <person name="Scott M.A."/>
            <person name="Spackman E."/>
            <person name="Goraichik I."/>
            <person name="Dimitrov K.M."/>
            <person name="Suarez D.L."/>
            <person name="Swayne D.E."/>
        </authorList>
    </citation>
    <scope>NUCLEOTIDE SEQUENCE [LARGE SCALE GENOMIC DNA]</scope>
    <source>
        <strain evidence="14 15">DSM 13146</strain>
    </source>
</reference>
<comment type="similarity">
    <text evidence="2 11">Belongs to the class-II aminoacyl-tRNA synthetase family.</text>
</comment>
<dbReference type="Proteomes" id="UP000192783">
    <property type="component" value="Unassembled WGS sequence"/>
</dbReference>
<dbReference type="PANTHER" id="PTHR43707">
    <property type="entry name" value="HISTIDYL-TRNA SYNTHETASE"/>
    <property type="match status" value="1"/>
</dbReference>
<sequence>MERIQAIKGMNDILPAEVHWWQTVETTAREVLETFGYKEIRTPLVEKLELFARSIGESTDIVEKEMYSFPDRKGHWLTLRPEATASVVRAYIQHNLRADPLLQKFYCIGPMFRHERPQKGRYRQFHQIDAEVFGIQDPMLDAEVMYMLCCFLEKLGVQGVGLHINSLGCRECRPAFRQALTAFLGDRAEELCPDCDRRRHVNPLRVFDCKVERCRKALDGAPELVDYLCPDCRDHFQKVQACLRDLGTPFQLDPHMVRGLDYYMRTTFEVVTDRLGAQNAVGGGGRYDGLMKDLGGPDLPGIGFAIGMERLILLLQQGQSRAGRAPELFVAVIGDRAAREGFGLVQRLRNSGIRTEFTYGGGSLKSQMRRADKLGVSHVLILGDEELDRGKAPVRNMATKEQVEIPLDDALAALTRYVRGHDH</sequence>
<feature type="binding site" evidence="12">
    <location>
        <position position="131"/>
    </location>
    <ligand>
        <name>L-histidine</name>
        <dbReference type="ChEBI" id="CHEBI:57595"/>
    </ligand>
</feature>